<gene>
    <name evidence="1" type="ORF">KXQ929_LOCUS43424</name>
</gene>
<dbReference type="AlphaFoldDB" id="A0A820FI49"/>
<reference evidence="1" key="1">
    <citation type="submission" date="2021-02" db="EMBL/GenBank/DDBJ databases">
        <authorList>
            <person name="Nowell W R."/>
        </authorList>
    </citation>
    <scope>NUCLEOTIDE SEQUENCE</scope>
</reference>
<accession>A0A820FI49</accession>
<dbReference type="EMBL" id="CAJOBB010011539">
    <property type="protein sequence ID" value="CAF4262479.1"/>
    <property type="molecule type" value="Genomic_DNA"/>
</dbReference>
<comment type="caution">
    <text evidence="1">The sequence shown here is derived from an EMBL/GenBank/DDBJ whole genome shotgun (WGS) entry which is preliminary data.</text>
</comment>
<evidence type="ECO:0000313" key="1">
    <source>
        <dbReference type="EMBL" id="CAF4262479.1"/>
    </source>
</evidence>
<proteinExistence type="predicted"/>
<name>A0A820FI49_9BILA</name>
<sequence>MIEGYIGNFQTLITAQVHSVSEDDGLPIELKCPELKCSRSNCSQLKCPELKCLEEDGKLHLDEKWLQMFLGGVEKLKVFLFLQDNVQEARSYLLRRHRYDESSRDMDLFLYEVTDREDVQTLEFVPNWMLKKLQIRNA</sequence>
<protein>
    <submittedName>
        <fullName evidence="1">Uncharacterized protein</fullName>
    </submittedName>
</protein>
<dbReference type="Proteomes" id="UP000663868">
    <property type="component" value="Unassembled WGS sequence"/>
</dbReference>
<organism evidence="1 2">
    <name type="scientific">Adineta steineri</name>
    <dbReference type="NCBI Taxonomy" id="433720"/>
    <lineage>
        <taxon>Eukaryota</taxon>
        <taxon>Metazoa</taxon>
        <taxon>Spiralia</taxon>
        <taxon>Gnathifera</taxon>
        <taxon>Rotifera</taxon>
        <taxon>Eurotatoria</taxon>
        <taxon>Bdelloidea</taxon>
        <taxon>Adinetida</taxon>
        <taxon>Adinetidae</taxon>
        <taxon>Adineta</taxon>
    </lineage>
</organism>
<evidence type="ECO:0000313" key="2">
    <source>
        <dbReference type="Proteomes" id="UP000663868"/>
    </source>
</evidence>